<name>A0A9D1EHR3_9FIRM</name>
<feature type="signal peptide" evidence="3">
    <location>
        <begin position="1"/>
        <end position="22"/>
    </location>
</feature>
<reference evidence="5" key="1">
    <citation type="submission" date="2020-10" db="EMBL/GenBank/DDBJ databases">
        <authorList>
            <person name="Gilroy R."/>
        </authorList>
    </citation>
    <scope>NUCLEOTIDE SEQUENCE</scope>
    <source>
        <strain evidence="5">ChiSxjej1B13-7041</strain>
    </source>
</reference>
<dbReference type="Gene3D" id="3.40.50.1980">
    <property type="entry name" value="Nitrogenase molybdenum iron protein domain"/>
    <property type="match status" value="2"/>
</dbReference>
<evidence type="ECO:0000256" key="3">
    <source>
        <dbReference type="SAM" id="SignalP"/>
    </source>
</evidence>
<organism evidence="5 6">
    <name type="scientific">Candidatus Egerieimonas intestinavium</name>
    <dbReference type="NCBI Taxonomy" id="2840777"/>
    <lineage>
        <taxon>Bacteria</taxon>
        <taxon>Bacillati</taxon>
        <taxon>Bacillota</taxon>
        <taxon>Clostridia</taxon>
        <taxon>Lachnospirales</taxon>
        <taxon>Lachnospiraceae</taxon>
        <taxon>Lachnospiraceae incertae sedis</taxon>
        <taxon>Candidatus Egerieimonas</taxon>
    </lineage>
</organism>
<proteinExistence type="inferred from homology"/>
<protein>
    <submittedName>
        <fullName evidence="5">ABC transporter substrate-binding protein</fullName>
    </submittedName>
</protein>
<dbReference type="SUPFAM" id="SSF53807">
    <property type="entry name" value="Helical backbone' metal receptor"/>
    <property type="match status" value="1"/>
</dbReference>
<feature type="compositionally biased region" description="Basic and acidic residues" evidence="2">
    <location>
        <begin position="36"/>
        <end position="52"/>
    </location>
</feature>
<evidence type="ECO:0000259" key="4">
    <source>
        <dbReference type="PROSITE" id="PS50983"/>
    </source>
</evidence>
<dbReference type="PANTHER" id="PTHR30535:SF7">
    <property type="entry name" value="IRON(III) DICITRATE-BINDING PROTEIN"/>
    <property type="match status" value="1"/>
</dbReference>
<comment type="similarity">
    <text evidence="1">Belongs to the bacterial solute-binding protein 8 family.</text>
</comment>
<sequence>MKSKSMKRFLALALAGALALTAAGCGGSDGNNSGDSGRKDAQDIVEDNKAEATETPAAEDDAENQDSAKKTEYPLTITTYNSDGTQLETTYEKAPEKVVAVYQGSIETMLALGLEDHLVATAGLDNEVPDEQKAAFSETNYLDEFTPSKETVTMLEPDMIFSWGSLFGEKTLGNASEWVEKGVNTYMNTNTHPKQGDASYNKTLENEYNDILNIGKIFDVQDKAEAIVNEMETTIDMVLEKTSAIQEKPTVLILESGKDSFTNYNATSLGGDMVTQLGGVLANPDGASLGKEDVIAANPDVIFVVYMPYTGDDPEEVKQEKLNVILEDEAYASLDAVKNGRVVPIMLSEMYASATRTQDGIVTFAQGLYPDVDLGI</sequence>
<reference evidence="5" key="2">
    <citation type="journal article" date="2021" name="PeerJ">
        <title>Extensive microbial diversity within the chicken gut microbiome revealed by metagenomics and culture.</title>
        <authorList>
            <person name="Gilroy R."/>
            <person name="Ravi A."/>
            <person name="Getino M."/>
            <person name="Pursley I."/>
            <person name="Horton D.L."/>
            <person name="Alikhan N.F."/>
            <person name="Baker D."/>
            <person name="Gharbi K."/>
            <person name="Hall N."/>
            <person name="Watson M."/>
            <person name="Adriaenssens E.M."/>
            <person name="Foster-Nyarko E."/>
            <person name="Jarju S."/>
            <person name="Secka A."/>
            <person name="Antonio M."/>
            <person name="Oren A."/>
            <person name="Chaudhuri R.R."/>
            <person name="La Ragione R."/>
            <person name="Hildebrand F."/>
            <person name="Pallen M.J."/>
        </authorList>
    </citation>
    <scope>NUCLEOTIDE SEQUENCE</scope>
    <source>
        <strain evidence="5">ChiSxjej1B13-7041</strain>
    </source>
</reference>
<dbReference type="InterPro" id="IPR002491">
    <property type="entry name" value="ABC_transptr_periplasmic_BD"/>
</dbReference>
<gene>
    <name evidence="5" type="ORF">IAB98_02170</name>
</gene>
<evidence type="ECO:0000313" key="5">
    <source>
        <dbReference type="EMBL" id="HIR92213.1"/>
    </source>
</evidence>
<evidence type="ECO:0000313" key="6">
    <source>
        <dbReference type="Proteomes" id="UP000886841"/>
    </source>
</evidence>
<evidence type="ECO:0000256" key="1">
    <source>
        <dbReference type="ARBA" id="ARBA00008814"/>
    </source>
</evidence>
<dbReference type="EMBL" id="DVHU01000020">
    <property type="protein sequence ID" value="HIR92213.1"/>
    <property type="molecule type" value="Genomic_DNA"/>
</dbReference>
<keyword evidence="3" id="KW-0732">Signal</keyword>
<dbReference type="PROSITE" id="PS51257">
    <property type="entry name" value="PROKAR_LIPOPROTEIN"/>
    <property type="match status" value="1"/>
</dbReference>
<dbReference type="PROSITE" id="PS50983">
    <property type="entry name" value="FE_B12_PBP"/>
    <property type="match status" value="1"/>
</dbReference>
<dbReference type="AlphaFoldDB" id="A0A9D1EHR3"/>
<evidence type="ECO:0000256" key="2">
    <source>
        <dbReference type="SAM" id="MobiDB-lite"/>
    </source>
</evidence>
<dbReference type="Pfam" id="PF01497">
    <property type="entry name" value="Peripla_BP_2"/>
    <property type="match status" value="1"/>
</dbReference>
<feature type="domain" description="Fe/B12 periplasmic-binding" evidence="4">
    <location>
        <begin position="97"/>
        <end position="372"/>
    </location>
</feature>
<feature type="chain" id="PRO_5038625536" evidence="3">
    <location>
        <begin position="23"/>
        <end position="376"/>
    </location>
</feature>
<dbReference type="Proteomes" id="UP000886841">
    <property type="component" value="Unassembled WGS sequence"/>
</dbReference>
<comment type="caution">
    <text evidence="5">The sequence shown here is derived from an EMBL/GenBank/DDBJ whole genome shotgun (WGS) entry which is preliminary data.</text>
</comment>
<accession>A0A9D1EHR3</accession>
<dbReference type="InterPro" id="IPR050902">
    <property type="entry name" value="ABC_Transporter_SBP"/>
</dbReference>
<dbReference type="PANTHER" id="PTHR30535">
    <property type="entry name" value="VITAMIN B12-BINDING PROTEIN"/>
    <property type="match status" value="1"/>
</dbReference>
<feature type="region of interest" description="Disordered" evidence="2">
    <location>
        <begin position="25"/>
        <end position="73"/>
    </location>
</feature>